<evidence type="ECO:0000313" key="3">
    <source>
        <dbReference type="Proteomes" id="UP001184150"/>
    </source>
</evidence>
<dbReference type="RefSeq" id="WP_022674544.1">
    <property type="nucleotide sequence ID" value="NZ_JAVDRD010000007.1"/>
</dbReference>
<dbReference type="InterPro" id="IPR012373">
    <property type="entry name" value="Ferrdict_sens_TM"/>
</dbReference>
<dbReference type="Gene3D" id="2.60.120.1440">
    <property type="match status" value="1"/>
</dbReference>
<gene>
    <name evidence="2" type="ORF">J2792_002985</name>
</gene>
<organism evidence="2 3">
    <name type="scientific">Novosphingobium capsulatum</name>
    <dbReference type="NCBI Taxonomy" id="13688"/>
    <lineage>
        <taxon>Bacteria</taxon>
        <taxon>Pseudomonadati</taxon>
        <taxon>Pseudomonadota</taxon>
        <taxon>Alphaproteobacteria</taxon>
        <taxon>Sphingomonadales</taxon>
        <taxon>Sphingomonadaceae</taxon>
        <taxon>Novosphingobium</taxon>
    </lineage>
</organism>
<evidence type="ECO:0000313" key="2">
    <source>
        <dbReference type="EMBL" id="MDR6512102.1"/>
    </source>
</evidence>
<feature type="domain" description="FecR protein" evidence="1">
    <location>
        <begin position="119"/>
        <end position="211"/>
    </location>
</feature>
<name>A0ABU1MQ21_9SPHN</name>
<keyword evidence="2" id="KW-0472">Membrane</keyword>
<dbReference type="PANTHER" id="PTHR30273">
    <property type="entry name" value="PERIPLASMIC SIGNAL SENSOR AND SIGMA FACTOR ACTIVATOR FECR-RELATED"/>
    <property type="match status" value="1"/>
</dbReference>
<protein>
    <submittedName>
        <fullName evidence="2">Transmembrane sensor</fullName>
    </submittedName>
</protein>
<dbReference type="InterPro" id="IPR006860">
    <property type="entry name" value="FecR"/>
</dbReference>
<dbReference type="PANTHER" id="PTHR30273:SF2">
    <property type="entry name" value="PROTEIN FECR"/>
    <property type="match status" value="1"/>
</dbReference>
<keyword evidence="2" id="KW-0812">Transmembrane</keyword>
<evidence type="ECO:0000259" key="1">
    <source>
        <dbReference type="Pfam" id="PF04773"/>
    </source>
</evidence>
<dbReference type="PIRSF" id="PIRSF018266">
    <property type="entry name" value="FecR"/>
    <property type="match status" value="1"/>
</dbReference>
<keyword evidence="3" id="KW-1185">Reference proteome</keyword>
<comment type="caution">
    <text evidence="2">The sequence shown here is derived from an EMBL/GenBank/DDBJ whole genome shotgun (WGS) entry which is preliminary data.</text>
</comment>
<dbReference type="Pfam" id="PF04773">
    <property type="entry name" value="FecR"/>
    <property type="match status" value="1"/>
</dbReference>
<reference evidence="2 3" key="1">
    <citation type="submission" date="2023-07" db="EMBL/GenBank/DDBJ databases">
        <title>Sorghum-associated microbial communities from plants grown in Nebraska, USA.</title>
        <authorList>
            <person name="Schachtman D."/>
        </authorList>
    </citation>
    <scope>NUCLEOTIDE SEQUENCE [LARGE SCALE GENOMIC DNA]</scope>
    <source>
        <strain evidence="2 3">DS1027</strain>
    </source>
</reference>
<dbReference type="EMBL" id="JAVDRD010000007">
    <property type="protein sequence ID" value="MDR6512102.1"/>
    <property type="molecule type" value="Genomic_DNA"/>
</dbReference>
<accession>A0ABU1MQ21</accession>
<dbReference type="Proteomes" id="UP001184150">
    <property type="component" value="Unassembled WGS sequence"/>
</dbReference>
<sequence>MTTTSPLTPADRDAAATWVARMDDAAAWSTADEAALQAWLAGDPLRHGLLLQVQAAWELPGVVTPPAAPEAVDSAPGDDAIEPANDRGAWARRGVLGGLVAAGIAGAAATRLVLANGAQYVTRLGEIRRVPLDDGSVMTINSDTALKVNLGQHAREVELDQGEAWFEVAKDAKRPFVVASGPVRAQAIGTAFSVRKREEGVEILVTEGVVETWSAADATQRLRVVAGERAMVNARALVHYQASETAPVDRALAWRNGMIDLNGTTLREAADEFNRYNQRQIVIADPEVAAEQFDGLFRIGDPDGFAQTLKATLAVKIDVSDPRTIRIERAAETGF</sequence>
<proteinExistence type="predicted"/>